<feature type="binding site" evidence="8">
    <location>
        <position position="433"/>
    </location>
    <ligand>
        <name>Zn(2+)</name>
        <dbReference type="ChEBI" id="CHEBI:29105"/>
        <label>2</label>
    </ligand>
</feature>
<dbReference type="Pfam" id="PF17764">
    <property type="entry name" value="PriA_3primeBD"/>
    <property type="match status" value="1"/>
</dbReference>
<dbReference type="PANTHER" id="PTHR30580:SF0">
    <property type="entry name" value="PRIMOSOMAL PROTEIN N"/>
    <property type="match status" value="1"/>
</dbReference>
<reference evidence="10 11" key="1">
    <citation type="submission" date="2017-09" db="EMBL/GenBank/DDBJ databases">
        <title>Bacterial strain isolated from the female urinary microbiota.</title>
        <authorList>
            <person name="Thomas-White K."/>
            <person name="Kumar N."/>
            <person name="Forster S."/>
            <person name="Putonti C."/>
            <person name="Lawley T."/>
            <person name="Wolfe A.J."/>
        </authorList>
    </citation>
    <scope>NUCLEOTIDE SEQUENCE [LARGE SCALE GENOMIC DNA]</scope>
    <source>
        <strain evidence="10 11">UMB0908</strain>
    </source>
</reference>
<dbReference type="GO" id="GO:0006270">
    <property type="term" value="P:DNA replication initiation"/>
    <property type="evidence" value="ECO:0007669"/>
    <property type="project" value="TreeGrafter"/>
</dbReference>
<organism evidence="10 11">
    <name type="scientific">Corynebacterium xerosis</name>
    <dbReference type="NCBI Taxonomy" id="1725"/>
    <lineage>
        <taxon>Bacteria</taxon>
        <taxon>Bacillati</taxon>
        <taxon>Actinomycetota</taxon>
        <taxon>Actinomycetes</taxon>
        <taxon>Mycobacteriales</taxon>
        <taxon>Corynebacteriaceae</taxon>
        <taxon>Corynebacterium</taxon>
    </lineage>
</organism>
<evidence type="ECO:0000256" key="6">
    <source>
        <dbReference type="ARBA" id="ARBA00022840"/>
    </source>
</evidence>
<feature type="binding site" evidence="8">
    <location>
        <position position="399"/>
    </location>
    <ligand>
        <name>Zn(2+)</name>
        <dbReference type="ChEBI" id="CHEBI:29105"/>
        <label>2</label>
    </ligand>
</feature>
<dbReference type="PANTHER" id="PTHR30580">
    <property type="entry name" value="PRIMOSOMAL PROTEIN N"/>
    <property type="match status" value="1"/>
</dbReference>
<feature type="binding site" evidence="8">
    <location>
        <position position="390"/>
    </location>
    <ligand>
        <name>Zn(2+)</name>
        <dbReference type="ChEBI" id="CHEBI:29105"/>
        <label>1</label>
    </ligand>
</feature>
<keyword evidence="4 8" id="KW-0547">Nucleotide-binding</keyword>
<dbReference type="EMBL" id="PNHF01000002">
    <property type="protein sequence ID" value="PMC63191.1"/>
    <property type="molecule type" value="Genomic_DNA"/>
</dbReference>
<evidence type="ECO:0000256" key="7">
    <source>
        <dbReference type="ARBA" id="ARBA00023125"/>
    </source>
</evidence>
<evidence type="ECO:0000256" key="2">
    <source>
        <dbReference type="ARBA" id="ARBA00022705"/>
    </source>
</evidence>
<evidence type="ECO:0000256" key="4">
    <source>
        <dbReference type="ARBA" id="ARBA00022741"/>
    </source>
</evidence>
<evidence type="ECO:0000256" key="3">
    <source>
        <dbReference type="ARBA" id="ARBA00022723"/>
    </source>
</evidence>
<dbReference type="GO" id="GO:0043138">
    <property type="term" value="F:3'-5' DNA helicase activity"/>
    <property type="evidence" value="ECO:0007669"/>
    <property type="project" value="TreeGrafter"/>
</dbReference>
<comment type="cofactor">
    <cofactor evidence="8">
        <name>Zn(2+)</name>
        <dbReference type="ChEBI" id="CHEBI:29105"/>
    </cofactor>
    <text evidence="8">Binds 2 zinc ions per subunit.</text>
</comment>
<dbReference type="RefSeq" id="WP_102211922.1">
    <property type="nucleotide sequence ID" value="NZ_PNHF01000002.1"/>
</dbReference>
<dbReference type="Proteomes" id="UP000235363">
    <property type="component" value="Unassembled WGS sequence"/>
</dbReference>
<evidence type="ECO:0000256" key="5">
    <source>
        <dbReference type="ARBA" id="ARBA00022833"/>
    </source>
</evidence>
<protein>
    <recommendedName>
        <fullName evidence="8">Probable replication restart protein PriA</fullName>
    </recommendedName>
    <alternativeName>
        <fullName evidence="8">Putative ATP-dependent DNA helicase PriA</fullName>
    </alternativeName>
</protein>
<feature type="binding site" evidence="8">
    <location>
        <position position="402"/>
    </location>
    <ligand>
        <name>Zn(2+)</name>
        <dbReference type="ChEBI" id="CHEBI:29105"/>
        <label>2</label>
    </ligand>
</feature>
<dbReference type="Gene3D" id="3.40.1440.60">
    <property type="entry name" value="PriA, 3(prime) DNA-binding domain"/>
    <property type="match status" value="1"/>
</dbReference>
<dbReference type="GO" id="GO:0006310">
    <property type="term" value="P:DNA recombination"/>
    <property type="evidence" value="ECO:0007669"/>
    <property type="project" value="InterPro"/>
</dbReference>
<comment type="function">
    <text evidence="8">Initiates the restart of stalled replication forks, which reloads the replicative helicase on sites other than the origin of replication. Recognizes and binds to abandoned replication forks and remodels them to uncover a helicase loading site. Promotes assembly of the primosome at these replication forks.</text>
</comment>
<comment type="subunit">
    <text evidence="8">Component of the replication restart primosome.</text>
</comment>
<dbReference type="GO" id="GO:0003677">
    <property type="term" value="F:DNA binding"/>
    <property type="evidence" value="ECO:0007669"/>
    <property type="project" value="UniProtKB-UniRule"/>
</dbReference>
<gene>
    <name evidence="8" type="primary">priA</name>
    <name evidence="10" type="ORF">CJ204_01635</name>
</gene>
<evidence type="ECO:0000259" key="9">
    <source>
        <dbReference type="Pfam" id="PF17764"/>
    </source>
</evidence>
<feature type="binding site" evidence="8">
    <location>
        <position position="445"/>
    </location>
    <ligand>
        <name>Zn(2+)</name>
        <dbReference type="ChEBI" id="CHEBI:29105"/>
        <label>1</label>
    </ligand>
</feature>
<dbReference type="GO" id="GO:0008270">
    <property type="term" value="F:zinc ion binding"/>
    <property type="evidence" value="ECO:0007669"/>
    <property type="project" value="UniProtKB-UniRule"/>
</dbReference>
<feature type="binding site" evidence="8">
    <location>
        <position position="436"/>
    </location>
    <ligand>
        <name>Zn(2+)</name>
        <dbReference type="ChEBI" id="CHEBI:29105"/>
        <label>2</label>
    </ligand>
</feature>
<comment type="similarity">
    <text evidence="8">Belongs to the helicase family. PriA subfamily.</text>
</comment>
<comment type="caution">
    <text evidence="10">The sequence shown here is derived from an EMBL/GenBank/DDBJ whole genome shotgun (WGS) entry which is preliminary data.</text>
</comment>
<keyword evidence="1 8" id="KW-0639">Primosome</keyword>
<feature type="binding site" evidence="8">
    <location>
        <position position="393"/>
    </location>
    <ligand>
        <name>Zn(2+)</name>
        <dbReference type="ChEBI" id="CHEBI:29105"/>
        <label>1</label>
    </ligand>
</feature>
<keyword evidence="6 8" id="KW-0067">ATP-binding</keyword>
<dbReference type="InterPro" id="IPR042115">
    <property type="entry name" value="PriA_3primeBD_sf"/>
</dbReference>
<dbReference type="Gene3D" id="3.40.50.300">
    <property type="entry name" value="P-loop containing nucleotide triphosphate hydrolases"/>
    <property type="match status" value="1"/>
</dbReference>
<dbReference type="HAMAP" id="MF_00983">
    <property type="entry name" value="PriA"/>
    <property type="match status" value="1"/>
</dbReference>
<dbReference type="InterPro" id="IPR041222">
    <property type="entry name" value="PriA_3primeBD"/>
</dbReference>
<dbReference type="STRING" id="1725.WU86_08660"/>
<accession>A0A2N6T1J6</accession>
<keyword evidence="7 8" id="KW-0238">DNA-binding</keyword>
<dbReference type="GO" id="GO:0006269">
    <property type="term" value="P:DNA replication, synthesis of primer"/>
    <property type="evidence" value="ECO:0007669"/>
    <property type="project" value="UniProtKB-KW"/>
</dbReference>
<evidence type="ECO:0000313" key="11">
    <source>
        <dbReference type="Proteomes" id="UP000235363"/>
    </source>
</evidence>
<feature type="domain" description="Primosomal protein N' 3' DNA-binding" evidence="9">
    <location>
        <begin position="21"/>
        <end position="114"/>
    </location>
</feature>
<dbReference type="InterPro" id="IPR005259">
    <property type="entry name" value="PriA"/>
</dbReference>
<name>A0A2N6T1J6_9CORY</name>
<dbReference type="AlphaFoldDB" id="A0A2N6T1J6"/>
<evidence type="ECO:0000313" key="10">
    <source>
        <dbReference type="EMBL" id="PMC63191.1"/>
    </source>
</evidence>
<proteinExistence type="inferred from homology"/>
<dbReference type="GO" id="GO:1990077">
    <property type="term" value="C:primosome complex"/>
    <property type="evidence" value="ECO:0007669"/>
    <property type="project" value="UniProtKB-UniRule"/>
</dbReference>
<keyword evidence="2 8" id="KW-0235">DNA replication</keyword>
<comment type="caution">
    <text evidence="8">As this protein does not have any detectable helicase domains, it probably does not have helicase activity.</text>
</comment>
<evidence type="ECO:0000256" key="1">
    <source>
        <dbReference type="ARBA" id="ARBA00022515"/>
    </source>
</evidence>
<feature type="binding site" evidence="8">
    <location>
        <position position="448"/>
    </location>
    <ligand>
        <name>Zn(2+)</name>
        <dbReference type="ChEBI" id="CHEBI:29105"/>
        <label>1</label>
    </ligand>
</feature>
<dbReference type="GO" id="GO:0005524">
    <property type="term" value="F:ATP binding"/>
    <property type="evidence" value="ECO:0007669"/>
    <property type="project" value="UniProtKB-UniRule"/>
</dbReference>
<dbReference type="GO" id="GO:0006302">
    <property type="term" value="P:double-strand break repair"/>
    <property type="evidence" value="ECO:0007669"/>
    <property type="project" value="InterPro"/>
</dbReference>
<keyword evidence="5 8" id="KW-0862">Zinc</keyword>
<evidence type="ECO:0000256" key="8">
    <source>
        <dbReference type="HAMAP-Rule" id="MF_00983"/>
    </source>
</evidence>
<sequence length="685" mass="72634">MTQTRDTMADRPVARVLPLLGLPQLDRPFDYSVPAAMDAAAQPGTRVRIRFSGKLVNGIILERAAAAEHEGALTPLKDVVSPEVVYPPQLAALVDSLAELYAGVRSDIIRSAVPSRHARAEKARGEGPGPTWEELGRLELDDADLAAWDAYAFGGSFTSAVRSGAAARAAWHPAPGEDVAMRLAELAVAVARDGGGVLMVVPDQRAVDALEAALRELVSPRQITVLAAGLGPESRYRRYLDILHGSGRLVIGTRSAAYAPVANLRLAVILDDGDDNLVDPRAPYVHARDVLVTRSAQEGCALILASTTRTAEVELLVESGWAHGLVPTVETLAARMPGIIPSTDTEADPEDFSRGRLPAAAYRTASTALREGMAVLVQVPRKGYVPTLSCARCGTPARCRHCNGPLEIPHGPSQSNGPGHANAGHEDAAPPTCRWCGRIDVRHRCHECGGTRMRPVIIGSERTAEDLGRMFRPHPVISSSGERILDEVAPGARIVVATPGAEPRAPGGYGAALILDTWATMNRQDLRAQEEALATWARAVHLVRPEADGGHVVIDADAAVPVVGDLVNWDVTGAAARELADRAAAGLPPATRMAAIDGTAEGVERFLADFEAPDGAEILGPVDLPPGGRPPPGIEPGTPIRRILVRVERSRARELGRALRAARGVRATRRDPAPVRVIVDPARFG</sequence>
<dbReference type="InterPro" id="IPR027417">
    <property type="entry name" value="P-loop_NTPase"/>
</dbReference>
<keyword evidence="3 8" id="KW-0479">Metal-binding</keyword>